<reference evidence="3" key="1">
    <citation type="submission" date="2020-12" db="EMBL/GenBank/DDBJ databases">
        <title>Prauserella sp. ASG 168, a novel actinomycete isolated from cave rock.</title>
        <authorList>
            <person name="Suriyachadkun C."/>
        </authorList>
    </citation>
    <scope>NUCLEOTIDE SEQUENCE</scope>
    <source>
        <strain evidence="3">ASG 168</strain>
    </source>
</reference>
<evidence type="ECO:0000256" key="1">
    <source>
        <dbReference type="ARBA" id="ARBA00006484"/>
    </source>
</evidence>
<evidence type="ECO:0000313" key="3">
    <source>
        <dbReference type="EMBL" id="MBK1786945.1"/>
    </source>
</evidence>
<organism evidence="3 4">
    <name type="scientific">Prauserella cavernicola</name>
    <dbReference type="NCBI Taxonomy" id="2800127"/>
    <lineage>
        <taxon>Bacteria</taxon>
        <taxon>Bacillati</taxon>
        <taxon>Actinomycetota</taxon>
        <taxon>Actinomycetes</taxon>
        <taxon>Pseudonocardiales</taxon>
        <taxon>Pseudonocardiaceae</taxon>
        <taxon>Prauserella</taxon>
    </lineage>
</organism>
<accession>A0A934QUX2</accession>
<dbReference type="InterPro" id="IPR036291">
    <property type="entry name" value="NAD(P)-bd_dom_sf"/>
</dbReference>
<dbReference type="Gene3D" id="3.40.50.720">
    <property type="entry name" value="NAD(P)-binding Rossmann-like Domain"/>
    <property type="match status" value="1"/>
</dbReference>
<dbReference type="AlphaFoldDB" id="A0A934QUX2"/>
<proteinExistence type="inferred from homology"/>
<dbReference type="EMBL" id="JAENJH010000005">
    <property type="protein sequence ID" value="MBK1786945.1"/>
    <property type="molecule type" value="Genomic_DNA"/>
</dbReference>
<dbReference type="GO" id="GO:0016491">
    <property type="term" value="F:oxidoreductase activity"/>
    <property type="evidence" value="ECO:0007669"/>
    <property type="project" value="UniProtKB-KW"/>
</dbReference>
<sequence length="231" mass="24049">MLVNRTALVTGGTGGLGVAVTRELLADGWRVVVPWIAERELERLGEADGLELVRADLFDPADAARCAERAASDAGAPLRAVVNLVGGFAMGERVAETPVDDFEHQLRLNLRPTYLTAQAAVPHLLEAGGGAIVCMSSKAALHPFPGAAGYVTSKAAVLGLVGALDAEYSRRGIRVNAVLPSMIDTPANRASQPDADRSGWVSPERIAKVIAFLCGDESGVVSGAQVPVYGP</sequence>
<dbReference type="PANTHER" id="PTHR24321:SF8">
    <property type="entry name" value="ESTRADIOL 17-BETA-DEHYDROGENASE 8-RELATED"/>
    <property type="match status" value="1"/>
</dbReference>
<dbReference type="PRINTS" id="PR00081">
    <property type="entry name" value="GDHRDH"/>
</dbReference>
<comment type="caution">
    <text evidence="3">The sequence shown here is derived from an EMBL/GenBank/DDBJ whole genome shotgun (WGS) entry which is preliminary data.</text>
</comment>
<dbReference type="Proteomes" id="UP000635245">
    <property type="component" value="Unassembled WGS sequence"/>
</dbReference>
<gene>
    <name evidence="3" type="ORF">JHE00_21690</name>
</gene>
<name>A0A934QUX2_9PSEU</name>
<keyword evidence="2" id="KW-0560">Oxidoreductase</keyword>
<keyword evidence="4" id="KW-1185">Reference proteome</keyword>
<dbReference type="Pfam" id="PF00106">
    <property type="entry name" value="adh_short"/>
    <property type="match status" value="1"/>
</dbReference>
<evidence type="ECO:0000313" key="4">
    <source>
        <dbReference type="Proteomes" id="UP000635245"/>
    </source>
</evidence>
<protein>
    <submittedName>
        <fullName evidence="3">SDR family oxidoreductase</fullName>
    </submittedName>
</protein>
<evidence type="ECO:0000256" key="2">
    <source>
        <dbReference type="ARBA" id="ARBA00023002"/>
    </source>
</evidence>
<dbReference type="InterPro" id="IPR002347">
    <property type="entry name" value="SDR_fam"/>
</dbReference>
<comment type="similarity">
    <text evidence="1">Belongs to the short-chain dehydrogenases/reductases (SDR) family.</text>
</comment>
<dbReference type="SUPFAM" id="SSF51735">
    <property type="entry name" value="NAD(P)-binding Rossmann-fold domains"/>
    <property type="match status" value="1"/>
</dbReference>
<dbReference type="PANTHER" id="PTHR24321">
    <property type="entry name" value="DEHYDROGENASES, SHORT CHAIN"/>
    <property type="match status" value="1"/>
</dbReference>